<comment type="caution">
    <text evidence="2">The sequence shown here is derived from an EMBL/GenBank/DDBJ whole genome shotgun (WGS) entry which is preliminary data.</text>
</comment>
<evidence type="ECO:0000313" key="2">
    <source>
        <dbReference type="EMBL" id="KAF2865835.1"/>
    </source>
</evidence>
<proteinExistence type="predicted"/>
<sequence length="280" mass="31081">MSSPQTLLHLAEQIANLSRQLQSIQAQLNTAATCLEQEAIKLAEQRSMDGVDVHIAVGIRGRYPQLGGIGRGAGAGALGGGTGAGAGATAGAGDQSTFFRWCPGVPSGSNIDSGNYSGPIKIGTTITYTLHVYCLLTFWHHYSAHQSDMWRRSISQQQQQPQQQPKPPNSETQATAQSNRSQEPKLALFDKCESDIRRHLKVPKKSNGTVTTKPEERDQEHNCHNSAYIDKYLESMKAQHVNLTKHHDELMEGHDARMQEHWRRNEQWEGMQDDLRNGEM</sequence>
<dbReference type="Proteomes" id="UP000481861">
    <property type="component" value="Unassembled WGS sequence"/>
</dbReference>
<protein>
    <submittedName>
        <fullName evidence="2">Uncharacterized protein</fullName>
    </submittedName>
</protein>
<organism evidence="2 3">
    <name type="scientific">Massariosphaeria phaeospora</name>
    <dbReference type="NCBI Taxonomy" id="100035"/>
    <lineage>
        <taxon>Eukaryota</taxon>
        <taxon>Fungi</taxon>
        <taxon>Dikarya</taxon>
        <taxon>Ascomycota</taxon>
        <taxon>Pezizomycotina</taxon>
        <taxon>Dothideomycetes</taxon>
        <taxon>Pleosporomycetidae</taxon>
        <taxon>Pleosporales</taxon>
        <taxon>Pleosporales incertae sedis</taxon>
        <taxon>Massariosphaeria</taxon>
    </lineage>
</organism>
<feature type="region of interest" description="Disordered" evidence="1">
    <location>
        <begin position="151"/>
        <end position="186"/>
    </location>
</feature>
<evidence type="ECO:0000313" key="3">
    <source>
        <dbReference type="Proteomes" id="UP000481861"/>
    </source>
</evidence>
<reference evidence="2 3" key="1">
    <citation type="submission" date="2020-01" db="EMBL/GenBank/DDBJ databases">
        <authorList>
            <consortium name="DOE Joint Genome Institute"/>
            <person name="Haridas S."/>
            <person name="Albert R."/>
            <person name="Binder M."/>
            <person name="Bloem J."/>
            <person name="Labutti K."/>
            <person name="Salamov A."/>
            <person name="Andreopoulos B."/>
            <person name="Baker S.E."/>
            <person name="Barry K."/>
            <person name="Bills G."/>
            <person name="Bluhm B.H."/>
            <person name="Cannon C."/>
            <person name="Castanera R."/>
            <person name="Culley D.E."/>
            <person name="Daum C."/>
            <person name="Ezra D."/>
            <person name="Gonzalez J.B."/>
            <person name="Henrissat B."/>
            <person name="Kuo A."/>
            <person name="Liang C."/>
            <person name="Lipzen A."/>
            <person name="Lutzoni F."/>
            <person name="Magnuson J."/>
            <person name="Mondo S."/>
            <person name="Nolan M."/>
            <person name="Ohm R."/>
            <person name="Pangilinan J."/>
            <person name="Park H.-J.H."/>
            <person name="Ramirez L."/>
            <person name="Alfaro M."/>
            <person name="Sun H."/>
            <person name="Tritt A."/>
            <person name="Yoshinaga Y."/>
            <person name="Zwiers L.-H.L."/>
            <person name="Turgeon B.G."/>
            <person name="Goodwin S.B."/>
            <person name="Spatafora J.W."/>
            <person name="Crous P.W."/>
            <person name="Grigoriev I.V."/>
        </authorList>
    </citation>
    <scope>NUCLEOTIDE SEQUENCE [LARGE SCALE GENOMIC DNA]</scope>
    <source>
        <strain evidence="2 3">CBS 611.86</strain>
    </source>
</reference>
<dbReference type="AlphaFoldDB" id="A0A7C8M2T3"/>
<evidence type="ECO:0000256" key="1">
    <source>
        <dbReference type="SAM" id="MobiDB-lite"/>
    </source>
</evidence>
<keyword evidence="3" id="KW-1185">Reference proteome</keyword>
<feature type="compositionally biased region" description="Polar residues" evidence="1">
    <location>
        <begin position="169"/>
        <end position="181"/>
    </location>
</feature>
<dbReference type="EMBL" id="JAADJZ010000031">
    <property type="protein sequence ID" value="KAF2865835.1"/>
    <property type="molecule type" value="Genomic_DNA"/>
</dbReference>
<accession>A0A7C8M2T3</accession>
<gene>
    <name evidence="2" type="ORF">BDV95DRAFT_599523</name>
</gene>
<name>A0A7C8M2T3_9PLEO</name>